<reference evidence="3" key="1">
    <citation type="submission" date="2016-11" db="EMBL/GenBank/DDBJ databases">
        <authorList>
            <person name="Varghese N."/>
            <person name="Submissions S."/>
        </authorList>
    </citation>
    <scope>NUCLEOTIDE SEQUENCE [LARGE SCALE GENOMIC DNA]</scope>
    <source>
        <strain evidence="3">UWOS</strain>
    </source>
</reference>
<keyword evidence="1" id="KW-0732">Signal</keyword>
<dbReference type="Proteomes" id="UP000184275">
    <property type="component" value="Unassembled WGS sequence"/>
</dbReference>
<evidence type="ECO:0000313" key="3">
    <source>
        <dbReference type="Proteomes" id="UP000184275"/>
    </source>
</evidence>
<feature type="signal peptide" evidence="1">
    <location>
        <begin position="1"/>
        <end position="20"/>
    </location>
</feature>
<evidence type="ECO:0000313" key="2">
    <source>
        <dbReference type="EMBL" id="SHK79260.1"/>
    </source>
</evidence>
<evidence type="ECO:0008006" key="4">
    <source>
        <dbReference type="Google" id="ProtNLM"/>
    </source>
</evidence>
<accession>A0A1M6VCR2</accession>
<keyword evidence="3" id="KW-1185">Reference proteome</keyword>
<evidence type="ECO:0000256" key="1">
    <source>
        <dbReference type="SAM" id="SignalP"/>
    </source>
</evidence>
<organism evidence="2 3">
    <name type="scientific">Fibrobacter intestinalis</name>
    <dbReference type="NCBI Taxonomy" id="28122"/>
    <lineage>
        <taxon>Bacteria</taxon>
        <taxon>Pseudomonadati</taxon>
        <taxon>Fibrobacterota</taxon>
        <taxon>Fibrobacteria</taxon>
        <taxon>Fibrobacterales</taxon>
        <taxon>Fibrobacteraceae</taxon>
        <taxon>Fibrobacter</taxon>
    </lineage>
</organism>
<dbReference type="EMBL" id="FRAW01000018">
    <property type="protein sequence ID" value="SHK79260.1"/>
    <property type="molecule type" value="Genomic_DNA"/>
</dbReference>
<proteinExistence type="predicted"/>
<sequence>MNKMRFAFLFLLISSFFCIGCGEDENANLTPTLPTKSSQNVAAPVSVPTFSAPASSAIDEKKAQQYANASAALVILGEEWSSKIDQAQGEEKVKILQNYGEARNQVCSRMGLAGIAEFNWITEVAVKDSSNMEIFAKVGIVLN</sequence>
<feature type="chain" id="PRO_5011980067" description="Lipoprotein" evidence="1">
    <location>
        <begin position="21"/>
        <end position="143"/>
    </location>
</feature>
<protein>
    <recommendedName>
        <fullName evidence="4">Lipoprotein</fullName>
    </recommendedName>
</protein>
<dbReference type="AlphaFoldDB" id="A0A1M6VCR2"/>
<gene>
    <name evidence="2" type="ORF">SAMN05720469_11810</name>
</gene>
<dbReference type="RefSeq" id="WP_369833009.1">
    <property type="nucleotide sequence ID" value="NZ_FRAW01000018.1"/>
</dbReference>
<name>A0A1M6VCR2_9BACT</name>